<evidence type="ECO:0000313" key="7">
    <source>
        <dbReference type="EMBL" id="CAB4854470.1"/>
    </source>
</evidence>
<feature type="transmembrane region" description="Helical" evidence="1">
    <location>
        <begin position="272"/>
        <end position="293"/>
    </location>
</feature>
<gene>
    <name evidence="5" type="ORF">UFOPK2731_00310</name>
    <name evidence="6" type="ORF">UFOPK3161_00234</name>
    <name evidence="7" type="ORF">UFOPK3288_00695</name>
    <name evidence="4" type="ORF">UFOPK3962_00326</name>
    <name evidence="8" type="ORF">UFOPK4427_00142</name>
</gene>
<feature type="transmembrane region" description="Helical" evidence="1">
    <location>
        <begin position="305"/>
        <end position="322"/>
    </location>
</feature>
<dbReference type="EMBL" id="CAESAH010000005">
    <property type="protein sequence ID" value="CAB4332651.1"/>
    <property type="molecule type" value="Genomic_DNA"/>
</dbReference>
<sequence>MFSETKYRRDIQVLRGLAVLAVVLFHAGESYFPLGYLGVDVFFVISGFVVTPLILRIFTDQVNGGRRLSNLRYFYMRRFYRLAPALAVVLTISAVTIFLVGPIGDHQRFARQGIATLLLAGNIGAYKYSGDYFSPNPNPLVHTWSLSVEEQIYIFLPLILILILRNRKSLKKITAFTFGVISAVSFVSFLFPVILQPLYSRAGIAIASQFSFYSPIDRIWQFTAGGLAYLLLDRYHNRIRKIPKGIQLLSVIAVVMILFGPLHMNLKVSSILASFIAVIVILFKSLDGLPDFLIKKLEWVGDRSYSIYLLHMPLLFLAKYSPLMQIGTGENRKIQSAIAVVASILLGALSYSKIENKYRNRGKTDHSSLKTIVVSIVLTLLIPVAIFLGLERSTAFGLKNSGLPVPSEILPWNWDKECQFYSPQPNINPEPCKYGNHNSGKSILLIGDSHAASDSRAIISLGNSNDMNTFVFTFQGCGFVLNSKDFKSSYSYPYLTPDCIKHNQSILNFVQDSKPTVIIYAHRSSSIMVSPNNSKSRTQYNEMVLKNLKFLMRENIEIIHIGSAPELLPIVTRVQDWKNSKSKFSNIPFEDNSFWENNRVTDYYLSTLNIFCPKKVCRNNSNEGWLFHDADHLSEIGANSLIPELDPLIKAILSKKS</sequence>
<keyword evidence="1" id="KW-1133">Transmembrane helix</keyword>
<dbReference type="EMBL" id="CAFBRY010000002">
    <property type="protein sequence ID" value="CAB5135363.1"/>
    <property type="molecule type" value="Genomic_DNA"/>
</dbReference>
<evidence type="ECO:0000256" key="1">
    <source>
        <dbReference type="SAM" id="Phobius"/>
    </source>
</evidence>
<dbReference type="EMBL" id="CAFABC010000003">
    <property type="protein sequence ID" value="CAB4816355.1"/>
    <property type="molecule type" value="Genomic_DNA"/>
</dbReference>
<dbReference type="EMBL" id="CAFBLC010000018">
    <property type="protein sequence ID" value="CAB4854470.1"/>
    <property type="molecule type" value="Genomic_DNA"/>
</dbReference>
<dbReference type="InterPro" id="IPR043968">
    <property type="entry name" value="SGNH"/>
</dbReference>
<name>A0A6J5YQU1_9ZZZZ</name>
<feature type="transmembrane region" description="Helical" evidence="1">
    <location>
        <begin position="12"/>
        <end position="28"/>
    </location>
</feature>
<evidence type="ECO:0000259" key="2">
    <source>
        <dbReference type="Pfam" id="PF01757"/>
    </source>
</evidence>
<feature type="transmembrane region" description="Helical" evidence="1">
    <location>
        <begin position="176"/>
        <end position="199"/>
    </location>
</feature>
<dbReference type="GO" id="GO:0000271">
    <property type="term" value="P:polysaccharide biosynthetic process"/>
    <property type="evidence" value="ECO:0007669"/>
    <property type="project" value="TreeGrafter"/>
</dbReference>
<evidence type="ECO:0000313" key="8">
    <source>
        <dbReference type="EMBL" id="CAB5135363.1"/>
    </source>
</evidence>
<feature type="transmembrane region" description="Helical" evidence="1">
    <location>
        <begin position="334"/>
        <end position="351"/>
    </location>
</feature>
<dbReference type="GO" id="GO:0016020">
    <property type="term" value="C:membrane"/>
    <property type="evidence" value="ECO:0007669"/>
    <property type="project" value="TreeGrafter"/>
</dbReference>
<feature type="transmembrane region" description="Helical" evidence="1">
    <location>
        <begin position="372"/>
        <end position="390"/>
    </location>
</feature>
<feature type="domain" description="Acyltransferase 3" evidence="2">
    <location>
        <begin position="10"/>
        <end position="321"/>
    </location>
</feature>
<dbReference type="Pfam" id="PF01757">
    <property type="entry name" value="Acyl_transf_3"/>
    <property type="match status" value="1"/>
</dbReference>
<reference evidence="4" key="1">
    <citation type="submission" date="2020-05" db="EMBL/GenBank/DDBJ databases">
        <authorList>
            <person name="Chiriac C."/>
            <person name="Salcher M."/>
            <person name="Ghai R."/>
            <person name="Kavagutti S V."/>
        </authorList>
    </citation>
    <scope>NUCLEOTIDE SEQUENCE</scope>
</reference>
<dbReference type="EMBL" id="CAEZYO010000005">
    <property type="protein sequence ID" value="CAB4723322.1"/>
    <property type="molecule type" value="Genomic_DNA"/>
</dbReference>
<keyword evidence="1" id="KW-0812">Transmembrane</keyword>
<dbReference type="Pfam" id="PF19040">
    <property type="entry name" value="SGNH"/>
    <property type="match status" value="1"/>
</dbReference>
<evidence type="ECO:0000313" key="5">
    <source>
        <dbReference type="EMBL" id="CAB4723322.1"/>
    </source>
</evidence>
<dbReference type="PANTHER" id="PTHR23028">
    <property type="entry name" value="ACETYLTRANSFERASE"/>
    <property type="match status" value="1"/>
</dbReference>
<dbReference type="InterPro" id="IPR002656">
    <property type="entry name" value="Acyl_transf_3_dom"/>
</dbReference>
<feature type="transmembrane region" description="Helical" evidence="1">
    <location>
        <begin position="248"/>
        <end position="266"/>
    </location>
</feature>
<dbReference type="PANTHER" id="PTHR23028:SF53">
    <property type="entry name" value="ACYL_TRANSF_3 DOMAIN-CONTAINING PROTEIN"/>
    <property type="match status" value="1"/>
</dbReference>
<dbReference type="AlphaFoldDB" id="A0A6J5YQU1"/>
<feature type="transmembrane region" description="Helical" evidence="1">
    <location>
        <begin position="219"/>
        <end position="236"/>
    </location>
</feature>
<dbReference type="GO" id="GO:0016747">
    <property type="term" value="F:acyltransferase activity, transferring groups other than amino-acyl groups"/>
    <property type="evidence" value="ECO:0007669"/>
    <property type="project" value="InterPro"/>
</dbReference>
<organism evidence="4">
    <name type="scientific">freshwater metagenome</name>
    <dbReference type="NCBI Taxonomy" id="449393"/>
    <lineage>
        <taxon>unclassified sequences</taxon>
        <taxon>metagenomes</taxon>
        <taxon>ecological metagenomes</taxon>
    </lineage>
</organism>
<dbReference type="InterPro" id="IPR050879">
    <property type="entry name" value="Acyltransferase_3"/>
</dbReference>
<accession>A0A6J5YQU1</accession>
<evidence type="ECO:0000313" key="6">
    <source>
        <dbReference type="EMBL" id="CAB4816355.1"/>
    </source>
</evidence>
<keyword evidence="1" id="KW-0472">Membrane</keyword>
<proteinExistence type="predicted"/>
<evidence type="ECO:0000259" key="3">
    <source>
        <dbReference type="Pfam" id="PF19040"/>
    </source>
</evidence>
<feature type="transmembrane region" description="Helical" evidence="1">
    <location>
        <begin position="144"/>
        <end position="164"/>
    </location>
</feature>
<feature type="transmembrane region" description="Helical" evidence="1">
    <location>
        <begin position="79"/>
        <end position="100"/>
    </location>
</feature>
<evidence type="ECO:0000313" key="4">
    <source>
        <dbReference type="EMBL" id="CAB4332651.1"/>
    </source>
</evidence>
<feature type="domain" description="SGNH" evidence="3">
    <location>
        <begin position="427"/>
        <end position="647"/>
    </location>
</feature>
<feature type="transmembrane region" description="Helical" evidence="1">
    <location>
        <begin position="34"/>
        <end position="58"/>
    </location>
</feature>
<protein>
    <submittedName>
        <fullName evidence="4">Unannotated protein</fullName>
    </submittedName>
</protein>